<gene>
    <name evidence="8" type="primary">yqeK</name>
    <name evidence="8" type="ORF">ACFOPQ_11300</name>
</gene>
<keyword evidence="5" id="KW-0408">Iron</keyword>
<dbReference type="CDD" id="cd00077">
    <property type="entry name" value="HDc"/>
    <property type="match status" value="1"/>
</dbReference>
<comment type="caution">
    <text evidence="8">The sequence shown here is derived from an EMBL/GenBank/DDBJ whole genome shotgun (WGS) entry which is preliminary data.</text>
</comment>
<keyword evidence="4 8" id="KW-0378">Hydrolase</keyword>
<accession>A0ABV8A7X3</accession>
<dbReference type="InterPro" id="IPR006674">
    <property type="entry name" value="HD_domain"/>
</dbReference>
<feature type="domain" description="HD/PDEase" evidence="7">
    <location>
        <begin position="26"/>
        <end position="152"/>
    </location>
</feature>
<dbReference type="InterPro" id="IPR003607">
    <property type="entry name" value="HD/PDEase_dom"/>
</dbReference>
<dbReference type="Gene3D" id="1.10.3210.10">
    <property type="entry name" value="Hypothetical protein af1432"/>
    <property type="match status" value="1"/>
</dbReference>
<reference evidence="9" key="1">
    <citation type="journal article" date="2019" name="Int. J. Syst. Evol. Microbiol.">
        <title>The Global Catalogue of Microorganisms (GCM) 10K type strain sequencing project: providing services to taxonomists for standard genome sequencing and annotation.</title>
        <authorList>
            <consortium name="The Broad Institute Genomics Platform"/>
            <consortium name="The Broad Institute Genome Sequencing Center for Infectious Disease"/>
            <person name="Wu L."/>
            <person name="Ma J."/>
        </authorList>
    </citation>
    <scope>NUCLEOTIDE SEQUENCE [LARGE SCALE GENOMIC DNA]</scope>
    <source>
        <strain evidence="9">CCTCC AB 2013263</strain>
    </source>
</reference>
<dbReference type="RefSeq" id="WP_380078147.1">
    <property type="nucleotide sequence ID" value="NZ_JBHRZF010000137.1"/>
</dbReference>
<evidence type="ECO:0000259" key="7">
    <source>
        <dbReference type="SMART" id="SM00471"/>
    </source>
</evidence>
<keyword evidence="3" id="KW-0547">Nucleotide-binding</keyword>
<protein>
    <recommendedName>
        <fullName evidence="1">bis(5'-nucleosyl)-tetraphosphatase (symmetrical)</fullName>
        <ecNumber evidence="1">3.6.1.41</ecNumber>
    </recommendedName>
</protein>
<dbReference type="PANTHER" id="PTHR35795">
    <property type="entry name" value="SLR1885 PROTEIN"/>
    <property type="match status" value="1"/>
</dbReference>
<proteinExistence type="predicted"/>
<dbReference type="Proteomes" id="UP001595748">
    <property type="component" value="Unassembled WGS sequence"/>
</dbReference>
<dbReference type="InterPro" id="IPR005249">
    <property type="entry name" value="YqeK"/>
</dbReference>
<dbReference type="EC" id="3.6.1.41" evidence="1"/>
<evidence type="ECO:0000256" key="6">
    <source>
        <dbReference type="ARBA" id="ARBA00049417"/>
    </source>
</evidence>
<dbReference type="GO" id="GO:0008803">
    <property type="term" value="F:bis(5'-nucleosyl)-tetraphosphatase (symmetrical) activity"/>
    <property type="evidence" value="ECO:0007669"/>
    <property type="project" value="UniProtKB-EC"/>
</dbReference>
<comment type="catalytic activity">
    <reaction evidence="6">
        <text>P(1),P(4)-bis(5'-adenosyl) tetraphosphate + H2O = 2 ADP + 2 H(+)</text>
        <dbReference type="Rhea" id="RHEA:24252"/>
        <dbReference type="ChEBI" id="CHEBI:15377"/>
        <dbReference type="ChEBI" id="CHEBI:15378"/>
        <dbReference type="ChEBI" id="CHEBI:58141"/>
        <dbReference type="ChEBI" id="CHEBI:456216"/>
        <dbReference type="EC" id="3.6.1.41"/>
    </reaction>
</comment>
<dbReference type="Pfam" id="PF01966">
    <property type="entry name" value="HD"/>
    <property type="match status" value="1"/>
</dbReference>
<dbReference type="PANTHER" id="PTHR35795:SF1">
    <property type="entry name" value="BIS(5'-NUCLEOSYL)-TETRAPHOSPHATASE, SYMMETRICAL"/>
    <property type="match status" value="1"/>
</dbReference>
<evidence type="ECO:0000256" key="2">
    <source>
        <dbReference type="ARBA" id="ARBA00022723"/>
    </source>
</evidence>
<keyword evidence="9" id="KW-1185">Reference proteome</keyword>
<evidence type="ECO:0000256" key="5">
    <source>
        <dbReference type="ARBA" id="ARBA00023004"/>
    </source>
</evidence>
<evidence type="ECO:0000256" key="1">
    <source>
        <dbReference type="ARBA" id="ARBA00012506"/>
    </source>
</evidence>
<dbReference type="InterPro" id="IPR051094">
    <property type="entry name" value="Diverse_Catalytic_Enzymes"/>
</dbReference>
<sequence length="213" mass="23537">MRATNLPLAPLTPDLGHWEARVQLLVKPKRYAHVQRVALLAQQIAQANTLTDRQIEQAYAAGILHDIARDLPDTELLRLAPPECDIDAKHPLALHGRAARTLLERWGYTDPVVLDAVEDHTTGPRGHSPVSACVYIADVSEPGRGVNDDIRELALRDLNAALNRAIVSKVTYLQGRGIQVHPRTMQCYDALPDLSCPSRPPIPLSLHTHPTEH</sequence>
<organism evidence="8 9">
    <name type="scientific">Deinococcus antarcticus</name>
    <dbReference type="NCBI Taxonomy" id="1298767"/>
    <lineage>
        <taxon>Bacteria</taxon>
        <taxon>Thermotogati</taxon>
        <taxon>Deinococcota</taxon>
        <taxon>Deinococci</taxon>
        <taxon>Deinococcales</taxon>
        <taxon>Deinococcaceae</taxon>
        <taxon>Deinococcus</taxon>
    </lineage>
</organism>
<dbReference type="SMART" id="SM00471">
    <property type="entry name" value="HDc"/>
    <property type="match status" value="1"/>
</dbReference>
<name>A0ABV8A7X3_9DEIO</name>
<dbReference type="SUPFAM" id="SSF109604">
    <property type="entry name" value="HD-domain/PDEase-like"/>
    <property type="match status" value="1"/>
</dbReference>
<keyword evidence="2" id="KW-0479">Metal-binding</keyword>
<evidence type="ECO:0000313" key="8">
    <source>
        <dbReference type="EMBL" id="MFC3861346.1"/>
    </source>
</evidence>
<evidence type="ECO:0000313" key="9">
    <source>
        <dbReference type="Proteomes" id="UP001595748"/>
    </source>
</evidence>
<evidence type="ECO:0000256" key="4">
    <source>
        <dbReference type="ARBA" id="ARBA00022801"/>
    </source>
</evidence>
<evidence type="ECO:0000256" key="3">
    <source>
        <dbReference type="ARBA" id="ARBA00022741"/>
    </source>
</evidence>
<dbReference type="NCBIfam" id="TIGR00488">
    <property type="entry name" value="bis(5'-nucleosyl)-tetraphosphatase (symmetrical) YqeK"/>
    <property type="match status" value="1"/>
</dbReference>
<dbReference type="EMBL" id="JBHRZF010000137">
    <property type="protein sequence ID" value="MFC3861346.1"/>
    <property type="molecule type" value="Genomic_DNA"/>
</dbReference>